<evidence type="ECO:0000313" key="8">
    <source>
        <dbReference type="EMBL" id="KAF2399219.1"/>
    </source>
</evidence>
<feature type="signal peptide" evidence="6">
    <location>
        <begin position="1"/>
        <end position="23"/>
    </location>
</feature>
<protein>
    <recommendedName>
        <fullName evidence="6">Carboxypeptidase</fullName>
        <ecNumber evidence="6">3.4.16.-</ecNumber>
    </recommendedName>
</protein>
<dbReference type="GO" id="GO:0004185">
    <property type="term" value="F:serine-type carboxypeptidase activity"/>
    <property type="evidence" value="ECO:0007669"/>
    <property type="project" value="UniProtKB-UniRule"/>
</dbReference>
<dbReference type="PANTHER" id="PTHR11802:SF479">
    <property type="entry name" value="CARBOXYPEPTIDASE"/>
    <property type="match status" value="1"/>
</dbReference>
<accession>A0A6G1HTQ9</accession>
<organism evidence="8 9">
    <name type="scientific">Trichodelitschia bisporula</name>
    <dbReference type="NCBI Taxonomy" id="703511"/>
    <lineage>
        <taxon>Eukaryota</taxon>
        <taxon>Fungi</taxon>
        <taxon>Dikarya</taxon>
        <taxon>Ascomycota</taxon>
        <taxon>Pezizomycotina</taxon>
        <taxon>Dothideomycetes</taxon>
        <taxon>Dothideomycetes incertae sedis</taxon>
        <taxon>Phaeotrichales</taxon>
        <taxon>Phaeotrichaceae</taxon>
        <taxon>Trichodelitschia</taxon>
    </lineage>
</organism>
<comment type="similarity">
    <text evidence="1 6">Belongs to the peptidase S10 family.</text>
</comment>
<keyword evidence="2 6" id="KW-0121">Carboxypeptidase</keyword>
<dbReference type="Pfam" id="PF00450">
    <property type="entry name" value="Peptidase_S10"/>
    <property type="match status" value="1"/>
</dbReference>
<evidence type="ECO:0000256" key="5">
    <source>
        <dbReference type="ARBA" id="ARBA00023180"/>
    </source>
</evidence>
<reference evidence="8" key="1">
    <citation type="journal article" date="2020" name="Stud. Mycol.">
        <title>101 Dothideomycetes genomes: a test case for predicting lifestyles and emergence of pathogens.</title>
        <authorList>
            <person name="Haridas S."/>
            <person name="Albert R."/>
            <person name="Binder M."/>
            <person name="Bloem J."/>
            <person name="Labutti K."/>
            <person name="Salamov A."/>
            <person name="Andreopoulos B."/>
            <person name="Baker S."/>
            <person name="Barry K."/>
            <person name="Bills G."/>
            <person name="Bluhm B."/>
            <person name="Cannon C."/>
            <person name="Castanera R."/>
            <person name="Culley D."/>
            <person name="Daum C."/>
            <person name="Ezra D."/>
            <person name="Gonzalez J."/>
            <person name="Henrissat B."/>
            <person name="Kuo A."/>
            <person name="Liang C."/>
            <person name="Lipzen A."/>
            <person name="Lutzoni F."/>
            <person name="Magnuson J."/>
            <person name="Mondo S."/>
            <person name="Nolan M."/>
            <person name="Ohm R."/>
            <person name="Pangilinan J."/>
            <person name="Park H.-J."/>
            <person name="Ramirez L."/>
            <person name="Alfaro M."/>
            <person name="Sun H."/>
            <person name="Tritt A."/>
            <person name="Yoshinaga Y."/>
            <person name="Zwiers L.-H."/>
            <person name="Turgeon B."/>
            <person name="Goodwin S."/>
            <person name="Spatafora J."/>
            <person name="Crous P."/>
            <person name="Grigoriev I."/>
        </authorList>
    </citation>
    <scope>NUCLEOTIDE SEQUENCE</scope>
    <source>
        <strain evidence="8">CBS 262.69</strain>
    </source>
</reference>
<feature type="chain" id="PRO_5026372693" description="Carboxypeptidase" evidence="6">
    <location>
        <begin position="24"/>
        <end position="542"/>
    </location>
</feature>
<dbReference type="Proteomes" id="UP000799640">
    <property type="component" value="Unassembled WGS sequence"/>
</dbReference>
<dbReference type="Gene3D" id="3.40.50.1820">
    <property type="entry name" value="alpha/beta hydrolase"/>
    <property type="match status" value="1"/>
</dbReference>
<dbReference type="AlphaFoldDB" id="A0A6G1HTQ9"/>
<evidence type="ECO:0000256" key="2">
    <source>
        <dbReference type="ARBA" id="ARBA00022645"/>
    </source>
</evidence>
<keyword evidence="3 6" id="KW-0645">Protease</keyword>
<dbReference type="InterPro" id="IPR029058">
    <property type="entry name" value="AB_hydrolase_fold"/>
</dbReference>
<evidence type="ECO:0000313" key="9">
    <source>
        <dbReference type="Proteomes" id="UP000799640"/>
    </source>
</evidence>
<evidence type="ECO:0000256" key="3">
    <source>
        <dbReference type="ARBA" id="ARBA00022670"/>
    </source>
</evidence>
<keyword evidence="6" id="KW-0732">Signal</keyword>
<sequence length="542" mass="59359">MRCCLAIVWLSAFASLNLRTSWALKARESRQAANRLVDVRSYGHEDEARGGLSGFSAPTTYPGGAPTSRFLTERSMPFWVDGKGLPDIDFDIGESYAGLLPISDNPAETRKLFFWFFPSTYPNASNEVAIWLNGEPGCSSLIGLMTQNGPFIWPPGAPAPMPNPYSWVNLTNVLWVEQPVGVGFTQGTPGIADESGLSQQFMGFYKQFVDTFGLLASDVYLASESYGGYYVPYIADAFIKANDKNYFNLKGISLTNPIIGDDTNQGEVASAQFMDYWQNLLYLNTSFTKSVYSLAEKCQYQAYLDKYMTFPPPGLLPKLPSPYFYPAVADCAISPYINRAALEANQCFNAYNILDACPAPQSALDSPSRDNSVISRYLNRPSVRTAIHAPPERWSPCVPSNRTFLPPGDQSPPPASNGVLARVIEHTNNTFIGSGNLDFVLPTNGTLLALQNVTWNGKQGFQVYPGRAPLRVPGLRGSRKGSGRAPGRVGSWGRERGVTFWQVQRAGHGVMSEAPGAAYRVMEVLLGRVNDLGNTGRFSTQS</sequence>
<gene>
    <name evidence="8" type="ORF">EJ06DRAFT_76897</name>
</gene>
<keyword evidence="9" id="KW-1185">Reference proteome</keyword>
<dbReference type="SUPFAM" id="SSF53474">
    <property type="entry name" value="alpha/beta-Hydrolases"/>
    <property type="match status" value="1"/>
</dbReference>
<evidence type="ECO:0000256" key="4">
    <source>
        <dbReference type="ARBA" id="ARBA00022801"/>
    </source>
</evidence>
<dbReference type="PRINTS" id="PR00724">
    <property type="entry name" value="CRBOXYPTASEC"/>
</dbReference>
<name>A0A6G1HTQ9_9PEZI</name>
<proteinExistence type="inferred from homology"/>
<dbReference type="GO" id="GO:0006508">
    <property type="term" value="P:proteolysis"/>
    <property type="evidence" value="ECO:0007669"/>
    <property type="project" value="UniProtKB-KW"/>
</dbReference>
<dbReference type="PROSITE" id="PS00131">
    <property type="entry name" value="CARBOXYPEPT_SER_SER"/>
    <property type="match status" value="1"/>
</dbReference>
<keyword evidence="4 6" id="KW-0378">Hydrolase</keyword>
<evidence type="ECO:0000256" key="1">
    <source>
        <dbReference type="ARBA" id="ARBA00009431"/>
    </source>
</evidence>
<dbReference type="InterPro" id="IPR001563">
    <property type="entry name" value="Peptidase_S10"/>
</dbReference>
<dbReference type="OrthoDB" id="443318at2759"/>
<dbReference type="EC" id="3.4.16.-" evidence="6"/>
<feature type="region of interest" description="Disordered" evidence="7">
    <location>
        <begin position="472"/>
        <end position="491"/>
    </location>
</feature>
<keyword evidence="5" id="KW-0325">Glycoprotein</keyword>
<dbReference type="InterPro" id="IPR018202">
    <property type="entry name" value="Ser_caboxypep_ser_AS"/>
</dbReference>
<dbReference type="PANTHER" id="PTHR11802">
    <property type="entry name" value="SERINE PROTEASE FAMILY S10 SERINE CARBOXYPEPTIDASE"/>
    <property type="match status" value="1"/>
</dbReference>
<evidence type="ECO:0000256" key="7">
    <source>
        <dbReference type="SAM" id="MobiDB-lite"/>
    </source>
</evidence>
<evidence type="ECO:0000256" key="6">
    <source>
        <dbReference type="RuleBase" id="RU361156"/>
    </source>
</evidence>
<dbReference type="EMBL" id="ML996698">
    <property type="protein sequence ID" value="KAF2399219.1"/>
    <property type="molecule type" value="Genomic_DNA"/>
</dbReference>